<feature type="compositionally biased region" description="Basic residues" evidence="1">
    <location>
        <begin position="27"/>
        <end position="40"/>
    </location>
</feature>
<organism evidence="3 4">
    <name type="scientific">Amborella trichopoda</name>
    <dbReference type="NCBI Taxonomy" id="13333"/>
    <lineage>
        <taxon>Eukaryota</taxon>
        <taxon>Viridiplantae</taxon>
        <taxon>Streptophyta</taxon>
        <taxon>Embryophyta</taxon>
        <taxon>Tracheophyta</taxon>
        <taxon>Spermatophyta</taxon>
        <taxon>Magnoliopsida</taxon>
        <taxon>Amborellales</taxon>
        <taxon>Amborellaceae</taxon>
        <taxon>Amborella</taxon>
    </lineage>
</organism>
<evidence type="ECO:0000313" key="4">
    <source>
        <dbReference type="Proteomes" id="UP000017836"/>
    </source>
</evidence>
<dbReference type="HOGENOM" id="CLU_063567_0_0_1"/>
<dbReference type="InterPro" id="IPR008889">
    <property type="entry name" value="VQ"/>
</dbReference>
<feature type="region of interest" description="Disordered" evidence="1">
    <location>
        <begin position="1"/>
        <end position="62"/>
    </location>
</feature>
<feature type="domain" description="VQ" evidence="2">
    <location>
        <begin position="53"/>
        <end position="79"/>
    </location>
</feature>
<dbReference type="PANTHER" id="PTHR33783">
    <property type="entry name" value="PROTEIN HAIKU1"/>
    <property type="match status" value="1"/>
</dbReference>
<protein>
    <recommendedName>
        <fullName evidence="2">VQ domain-containing protein</fullName>
    </recommendedName>
</protein>
<dbReference type="PANTHER" id="PTHR33783:SF1">
    <property type="entry name" value="PROTEIN HAIKU1"/>
    <property type="match status" value="1"/>
</dbReference>
<feature type="region of interest" description="Disordered" evidence="1">
    <location>
        <begin position="74"/>
        <end position="95"/>
    </location>
</feature>
<evidence type="ECO:0000313" key="3">
    <source>
        <dbReference type="EMBL" id="ERN01168.1"/>
    </source>
</evidence>
<evidence type="ECO:0000256" key="1">
    <source>
        <dbReference type="SAM" id="MobiDB-lite"/>
    </source>
</evidence>
<proteinExistence type="predicted"/>
<dbReference type="EMBL" id="KI394767">
    <property type="protein sequence ID" value="ERN01168.1"/>
    <property type="molecule type" value="Genomic_DNA"/>
</dbReference>
<feature type="region of interest" description="Disordered" evidence="1">
    <location>
        <begin position="179"/>
        <end position="211"/>
    </location>
</feature>
<reference evidence="4" key="1">
    <citation type="journal article" date="2013" name="Science">
        <title>The Amborella genome and the evolution of flowering plants.</title>
        <authorList>
            <consortium name="Amborella Genome Project"/>
        </authorList>
    </citation>
    <scope>NUCLEOTIDE SEQUENCE [LARGE SCALE GENOMIC DNA]</scope>
</reference>
<dbReference type="Gramene" id="ERN01168">
    <property type="protein sequence ID" value="ERN01168"/>
    <property type="gene ID" value="AMTR_s00002p00223990"/>
</dbReference>
<dbReference type="eggNOG" id="ENOG502QSYF">
    <property type="taxonomic scope" value="Eukaryota"/>
</dbReference>
<dbReference type="AlphaFoldDB" id="W1NZT4"/>
<dbReference type="Proteomes" id="UP000017836">
    <property type="component" value="Unassembled WGS sequence"/>
</dbReference>
<gene>
    <name evidence="3" type="ORF">AMTR_s00002p00223990</name>
</gene>
<dbReference type="Pfam" id="PF05678">
    <property type="entry name" value="VQ"/>
    <property type="match status" value="1"/>
</dbReference>
<dbReference type="InterPro" id="IPR039612">
    <property type="entry name" value="VQ_5/9/14"/>
</dbReference>
<sequence length="290" mass="31234">MENLNSSRDGINRNNRPSDSFLGINKQSHKIGKGVTRKSPIHPSGFANSKQQPPQPPVYNISKNDFRNLVQQLTGSPSQETQAPVPIQPPKPPSVRLQRIRPPPLRPPIHNPQTLNQNHPVFNNPNPGFPGKPLNSPLLATPSFSPLLPLTPGDAVWVNNFAESPVSAYMRYLMNPNSEPGARPSGSIQESSGLLPTPQVGPSPRSLPSPGFVLPSPTSQFFLPSPLPLPSPFALPSPNSSFANNGDPRFSFSSTPQSGILGPGPASPGFLLPPSPSSWFPIPSPRWRNL</sequence>
<keyword evidence="4" id="KW-1185">Reference proteome</keyword>
<dbReference type="OMA" id="MPPAQEH"/>
<feature type="region of interest" description="Disordered" evidence="1">
    <location>
        <begin position="238"/>
        <end position="290"/>
    </location>
</feature>
<evidence type="ECO:0000259" key="2">
    <source>
        <dbReference type="Pfam" id="PF05678"/>
    </source>
</evidence>
<accession>W1NZT4</accession>
<dbReference type="STRING" id="13333.W1NZT4"/>
<name>W1NZT4_AMBTC</name>
<dbReference type="OrthoDB" id="783585at2759"/>
<feature type="compositionally biased region" description="Polar residues" evidence="1">
    <location>
        <begin position="1"/>
        <end position="18"/>
    </location>
</feature>